<gene>
    <name evidence="1" type="ORF">DHETER_LOCUS9387</name>
</gene>
<reference evidence="1" key="1">
    <citation type="submission" date="2021-06" db="EMBL/GenBank/DDBJ databases">
        <authorList>
            <person name="Kallberg Y."/>
            <person name="Tangrot J."/>
            <person name="Rosling A."/>
        </authorList>
    </citation>
    <scope>NUCLEOTIDE SEQUENCE</scope>
    <source>
        <strain evidence="1">IL203A</strain>
    </source>
</reference>
<dbReference type="Proteomes" id="UP000789702">
    <property type="component" value="Unassembled WGS sequence"/>
</dbReference>
<name>A0ACA9NFQ6_9GLOM</name>
<keyword evidence="2" id="KW-1185">Reference proteome</keyword>
<protein>
    <submittedName>
        <fullName evidence="1">9464_t:CDS:1</fullName>
    </submittedName>
</protein>
<organism evidence="1 2">
    <name type="scientific">Dentiscutata heterogama</name>
    <dbReference type="NCBI Taxonomy" id="1316150"/>
    <lineage>
        <taxon>Eukaryota</taxon>
        <taxon>Fungi</taxon>
        <taxon>Fungi incertae sedis</taxon>
        <taxon>Mucoromycota</taxon>
        <taxon>Glomeromycotina</taxon>
        <taxon>Glomeromycetes</taxon>
        <taxon>Diversisporales</taxon>
        <taxon>Gigasporaceae</taxon>
        <taxon>Dentiscutata</taxon>
    </lineage>
</organism>
<evidence type="ECO:0000313" key="2">
    <source>
        <dbReference type="Proteomes" id="UP000789702"/>
    </source>
</evidence>
<dbReference type="EMBL" id="CAJVPU010016409">
    <property type="protein sequence ID" value="CAG8652925.1"/>
    <property type="molecule type" value="Genomic_DNA"/>
</dbReference>
<feature type="non-terminal residue" evidence="1">
    <location>
        <position position="1"/>
    </location>
</feature>
<evidence type="ECO:0000313" key="1">
    <source>
        <dbReference type="EMBL" id="CAG8652925.1"/>
    </source>
</evidence>
<accession>A0ACA9NFQ6</accession>
<proteinExistence type="predicted"/>
<comment type="caution">
    <text evidence="1">The sequence shown here is derived from an EMBL/GenBank/DDBJ whole genome shotgun (WGS) entry which is preliminary data.</text>
</comment>
<sequence length="87" mass="9718">ITHAIKRYVKFGHDIDSGEDIERAIKDIAGTHIAHLEPNRNQHTKVLSLILVSLNDDLVDEDENNEPETIDLTDTAEIDVCNEPEGS</sequence>